<organism evidence="1 2">
    <name type="scientific">Dactylosporangium sucinum</name>
    <dbReference type="NCBI Taxonomy" id="1424081"/>
    <lineage>
        <taxon>Bacteria</taxon>
        <taxon>Bacillati</taxon>
        <taxon>Actinomycetota</taxon>
        <taxon>Actinomycetes</taxon>
        <taxon>Micromonosporales</taxon>
        <taxon>Micromonosporaceae</taxon>
        <taxon>Dactylosporangium</taxon>
    </lineage>
</organism>
<reference evidence="1" key="2">
    <citation type="submission" date="2020-09" db="EMBL/GenBank/DDBJ databases">
        <authorList>
            <person name="Sun Q."/>
            <person name="Ohkuma M."/>
        </authorList>
    </citation>
    <scope>NUCLEOTIDE SEQUENCE</scope>
    <source>
        <strain evidence="1">JCM 19831</strain>
    </source>
</reference>
<accession>A0A917X221</accession>
<keyword evidence="2" id="KW-1185">Reference proteome</keyword>
<dbReference type="RefSeq" id="WP_190253921.1">
    <property type="nucleotide sequence ID" value="NZ_BMPI01000037.1"/>
</dbReference>
<name>A0A917X221_9ACTN</name>
<dbReference type="EMBL" id="BMPI01000037">
    <property type="protein sequence ID" value="GGM55334.1"/>
    <property type="molecule type" value="Genomic_DNA"/>
</dbReference>
<gene>
    <name evidence="1" type="ORF">GCM10007977_066260</name>
</gene>
<proteinExistence type="predicted"/>
<dbReference type="AlphaFoldDB" id="A0A917X221"/>
<dbReference type="Proteomes" id="UP000642070">
    <property type="component" value="Unassembled WGS sequence"/>
</dbReference>
<evidence type="ECO:0000313" key="1">
    <source>
        <dbReference type="EMBL" id="GGM55334.1"/>
    </source>
</evidence>
<evidence type="ECO:0000313" key="2">
    <source>
        <dbReference type="Proteomes" id="UP000642070"/>
    </source>
</evidence>
<sequence length="58" mass="6447">MSDIAVLQMLPETQPRERLGLDAICNESVNTRTKTTCHSALTDPSAPCESTNPYSYWC</sequence>
<comment type="caution">
    <text evidence="1">The sequence shown here is derived from an EMBL/GenBank/DDBJ whole genome shotgun (WGS) entry which is preliminary data.</text>
</comment>
<protein>
    <submittedName>
        <fullName evidence="1">Uncharacterized protein</fullName>
    </submittedName>
</protein>
<reference evidence="1" key="1">
    <citation type="journal article" date="2014" name="Int. J. Syst. Evol. Microbiol.">
        <title>Complete genome sequence of Corynebacterium casei LMG S-19264T (=DSM 44701T), isolated from a smear-ripened cheese.</title>
        <authorList>
            <consortium name="US DOE Joint Genome Institute (JGI-PGF)"/>
            <person name="Walter F."/>
            <person name="Albersmeier A."/>
            <person name="Kalinowski J."/>
            <person name="Ruckert C."/>
        </authorList>
    </citation>
    <scope>NUCLEOTIDE SEQUENCE</scope>
    <source>
        <strain evidence="1">JCM 19831</strain>
    </source>
</reference>